<dbReference type="SUPFAM" id="SSF47413">
    <property type="entry name" value="lambda repressor-like DNA-binding domains"/>
    <property type="match status" value="1"/>
</dbReference>
<dbReference type="CDD" id="cd00093">
    <property type="entry name" value="HTH_XRE"/>
    <property type="match status" value="1"/>
</dbReference>
<dbReference type="InterPro" id="IPR053163">
    <property type="entry name" value="HTH-type_regulator_Rgg"/>
</dbReference>
<dbReference type="InterPro" id="IPR010982">
    <property type="entry name" value="Lambda_DNA-bd_dom_sf"/>
</dbReference>
<evidence type="ECO:0000313" key="2">
    <source>
        <dbReference type="EMBL" id="MET3656957.1"/>
    </source>
</evidence>
<name>A0ABV2K7X5_SPOPS</name>
<dbReference type="RefSeq" id="WP_354313048.1">
    <property type="nucleotide sequence ID" value="NZ_JBEPME010000002.1"/>
</dbReference>
<dbReference type="PANTHER" id="PTHR37038:SF13">
    <property type="entry name" value="HTH CRO_C1-TYPE DOMAIN-CONTAINING PROTEIN"/>
    <property type="match status" value="1"/>
</dbReference>
<accession>A0ABV2K7X5</accession>
<keyword evidence="3" id="KW-1185">Reference proteome</keyword>
<evidence type="ECO:0000313" key="3">
    <source>
        <dbReference type="Proteomes" id="UP001549104"/>
    </source>
</evidence>
<evidence type="ECO:0000259" key="1">
    <source>
        <dbReference type="PROSITE" id="PS50943"/>
    </source>
</evidence>
<dbReference type="PANTHER" id="PTHR37038">
    <property type="entry name" value="TRANSCRIPTIONAL REGULATOR-RELATED"/>
    <property type="match status" value="1"/>
</dbReference>
<sequence>MSNYGGTIKKIRKNKGYTQKEVTGNLFTQATYSNFESDKSDILSTNFMHLLLQLQLTTDELSYIHNDYQFNKPTEIVKSFFLLPYNNKTEISKVISSIDEYHLFGNRNIVLEELRSICESLLIIETTGDFKKAREKVNKVWLYILQINFWKDLKFTSSSKKYKITFIICISNKYH</sequence>
<feature type="domain" description="HTH cro/C1-type" evidence="1">
    <location>
        <begin position="8"/>
        <end position="61"/>
    </location>
</feature>
<reference evidence="2 3" key="1">
    <citation type="submission" date="2024-06" db="EMBL/GenBank/DDBJ databases">
        <title>Sorghum-associated microbial communities from plants grown in Nebraska, USA.</title>
        <authorList>
            <person name="Schachtman D."/>
        </authorList>
    </citation>
    <scope>NUCLEOTIDE SEQUENCE [LARGE SCALE GENOMIC DNA]</scope>
    <source>
        <strain evidence="2 3">1288</strain>
    </source>
</reference>
<protein>
    <submittedName>
        <fullName evidence="2">Transcriptional regulator with XRE-family HTH domain</fullName>
    </submittedName>
</protein>
<dbReference type="PROSITE" id="PS50943">
    <property type="entry name" value="HTH_CROC1"/>
    <property type="match status" value="1"/>
</dbReference>
<dbReference type="EMBL" id="JBEPME010000002">
    <property type="protein sequence ID" value="MET3656957.1"/>
    <property type="molecule type" value="Genomic_DNA"/>
</dbReference>
<dbReference type="Proteomes" id="UP001549104">
    <property type="component" value="Unassembled WGS sequence"/>
</dbReference>
<dbReference type="InterPro" id="IPR011990">
    <property type="entry name" value="TPR-like_helical_dom_sf"/>
</dbReference>
<proteinExistence type="predicted"/>
<organism evidence="2 3">
    <name type="scientific">Sporosarcina psychrophila</name>
    <name type="common">Bacillus psychrophilus</name>
    <dbReference type="NCBI Taxonomy" id="1476"/>
    <lineage>
        <taxon>Bacteria</taxon>
        <taxon>Bacillati</taxon>
        <taxon>Bacillota</taxon>
        <taxon>Bacilli</taxon>
        <taxon>Bacillales</taxon>
        <taxon>Caryophanaceae</taxon>
        <taxon>Sporosarcina</taxon>
    </lineage>
</organism>
<dbReference type="InterPro" id="IPR001387">
    <property type="entry name" value="Cro/C1-type_HTH"/>
</dbReference>
<gene>
    <name evidence="2" type="ORF">ABIC55_002044</name>
</gene>
<comment type="caution">
    <text evidence="2">The sequence shown here is derived from an EMBL/GenBank/DDBJ whole genome shotgun (WGS) entry which is preliminary data.</text>
</comment>
<dbReference type="Gene3D" id="1.25.40.10">
    <property type="entry name" value="Tetratricopeptide repeat domain"/>
    <property type="match status" value="1"/>
</dbReference>